<sequence length="695" mass="76796">MLLHGRRPNYLRSVRRLASLHYTRTPLTHKPLKFERYRTASFVHPALQYNVLTFCSSALSEQHDRVKTTAGSTPAVVSSDAGLSRPPDTAKEILRFLMDHVWPKDDSKEAKEIKRKVLISAGLVVASKALTIQVPFIFKQLVDGMGDLSSIGAGSPEVAVPLAMVLGYGIAKFSASASSELANAVFATVAQNTIRTVAVRVLRHLHSMDLKFHLDRQTGALSRIIDRGSRSIDFVLRAMAFRVVPTVLEIGLVSAIMATSFGMPYAGVTLGTLTAYTTFTVLVTRWRDEIRREMNLLENEAGAKVIDSLMNYETVKYFNNEAHEIERYDDSLKGYQKAALKTQTSLAMLNAGQNGIFGVGLTAIMYMACEGIAAGTLTVGDLVLVNGLLFQLSIPLTFIGSIYREVRQSVTDMESMFRLGAEMPVITDSDENLSLTGKEPKSIEFRDVSFGYRSELPILQNTSFKVDAGKRVAIVGTSGSGKSTVLRLLYRFYDPQNGTILIDGKDIRQLRLEELRQAIAVVPQDTVLFNDTIFYNINYGRLGASPKEVMQAARISQIHRSIETFPDGYNTRVGERGLKLSGGEKQRVSIARAMLKDAPILLFDEATSALDSETESEIVREFASIGTNRTSLIVAHRLSTIQDVDEIIVFDNGCVIQQGPHDELLRDVNGKYADMWARQNHHVLGLREAGDNESS</sequence>
<dbReference type="InterPro" id="IPR003593">
    <property type="entry name" value="AAA+_ATPase"/>
</dbReference>
<dbReference type="InterPro" id="IPR003439">
    <property type="entry name" value="ABC_transporter-like_ATP-bd"/>
</dbReference>
<dbReference type="PANTHER" id="PTHR24221:SF402">
    <property type="entry name" value="IRON-SULFUR CLUSTERS TRANSPORTER ABCB7, MITOCHONDRIAL"/>
    <property type="match status" value="1"/>
</dbReference>
<protein>
    <recommendedName>
        <fullName evidence="14">ABC transporter</fullName>
    </recommendedName>
</protein>
<dbReference type="Proteomes" id="UP001162031">
    <property type="component" value="Unassembled WGS sequence"/>
</dbReference>
<evidence type="ECO:0000256" key="7">
    <source>
        <dbReference type="ARBA" id="ARBA00023136"/>
    </source>
</evidence>
<dbReference type="SUPFAM" id="SSF52540">
    <property type="entry name" value="P-loop containing nucleoside triphosphate hydrolases"/>
    <property type="match status" value="1"/>
</dbReference>
<evidence type="ECO:0000256" key="1">
    <source>
        <dbReference type="ARBA" id="ARBA00004225"/>
    </source>
</evidence>
<keyword evidence="6 9" id="KW-1133">Transmembrane helix</keyword>
<dbReference type="InterPro" id="IPR027417">
    <property type="entry name" value="P-loop_NTPase"/>
</dbReference>
<dbReference type="InterPro" id="IPR017871">
    <property type="entry name" value="ABC_transporter-like_CS"/>
</dbReference>
<dbReference type="CDD" id="cd18582">
    <property type="entry name" value="ABC_6TM_ATM1_ABCB7"/>
    <property type="match status" value="1"/>
</dbReference>
<evidence type="ECO:0000256" key="8">
    <source>
        <dbReference type="ARBA" id="ARBA00024363"/>
    </source>
</evidence>
<dbReference type="GO" id="GO:0006879">
    <property type="term" value="P:intracellular iron ion homeostasis"/>
    <property type="evidence" value="ECO:0007669"/>
    <property type="project" value="TreeGrafter"/>
</dbReference>
<evidence type="ECO:0000313" key="12">
    <source>
        <dbReference type="EMBL" id="CAI5739372.1"/>
    </source>
</evidence>
<comment type="caution">
    <text evidence="12">The sequence shown here is derived from an EMBL/GenBank/DDBJ whole genome shotgun (WGS) entry which is preliminary data.</text>
</comment>
<dbReference type="PANTHER" id="PTHR24221">
    <property type="entry name" value="ATP-BINDING CASSETTE SUB-FAMILY B"/>
    <property type="match status" value="1"/>
</dbReference>
<keyword evidence="3 9" id="KW-0812">Transmembrane</keyword>
<dbReference type="InterPro" id="IPR036640">
    <property type="entry name" value="ABC1_TM_sf"/>
</dbReference>
<keyword evidence="2" id="KW-0813">Transport</keyword>
<dbReference type="FunFam" id="1.20.1560.10:FF:000105">
    <property type="entry name" value="ABC transporter B family member 25"/>
    <property type="match status" value="1"/>
</dbReference>
<dbReference type="GO" id="GO:0140359">
    <property type="term" value="F:ABC-type transporter activity"/>
    <property type="evidence" value="ECO:0007669"/>
    <property type="project" value="InterPro"/>
</dbReference>
<keyword evidence="4" id="KW-0547">Nucleotide-binding</keyword>
<reference evidence="12" key="1">
    <citation type="submission" date="2022-12" db="EMBL/GenBank/DDBJ databases">
        <authorList>
            <person name="Webb A."/>
        </authorList>
    </citation>
    <scope>NUCLEOTIDE SEQUENCE</scope>
    <source>
        <strain evidence="12">Hp1</strain>
    </source>
</reference>
<dbReference type="GO" id="GO:0005743">
    <property type="term" value="C:mitochondrial inner membrane"/>
    <property type="evidence" value="ECO:0007669"/>
    <property type="project" value="TreeGrafter"/>
</dbReference>
<feature type="transmembrane region" description="Helical" evidence="9">
    <location>
        <begin position="383"/>
        <end position="403"/>
    </location>
</feature>
<dbReference type="FunFam" id="3.40.50.300:FF:000287">
    <property type="entry name" value="Multidrug ABC transporter ATP-binding protein"/>
    <property type="match status" value="1"/>
</dbReference>
<proteinExistence type="inferred from homology"/>
<organism evidence="12 13">
    <name type="scientific">Hyaloperonospora brassicae</name>
    <name type="common">Brassica downy mildew</name>
    <name type="synonym">Peronospora brassicae</name>
    <dbReference type="NCBI Taxonomy" id="162125"/>
    <lineage>
        <taxon>Eukaryota</taxon>
        <taxon>Sar</taxon>
        <taxon>Stramenopiles</taxon>
        <taxon>Oomycota</taxon>
        <taxon>Peronosporomycetes</taxon>
        <taxon>Peronosporales</taxon>
        <taxon>Peronosporaceae</taxon>
        <taxon>Hyaloperonospora</taxon>
    </lineage>
</organism>
<evidence type="ECO:0000313" key="13">
    <source>
        <dbReference type="Proteomes" id="UP001162031"/>
    </source>
</evidence>
<evidence type="ECO:0008006" key="14">
    <source>
        <dbReference type="Google" id="ProtNLM"/>
    </source>
</evidence>
<dbReference type="PROSITE" id="PS00211">
    <property type="entry name" value="ABC_TRANSPORTER_1"/>
    <property type="match status" value="1"/>
</dbReference>
<evidence type="ECO:0000256" key="9">
    <source>
        <dbReference type="SAM" id="Phobius"/>
    </source>
</evidence>
<dbReference type="GO" id="GO:0005524">
    <property type="term" value="F:ATP binding"/>
    <property type="evidence" value="ECO:0007669"/>
    <property type="project" value="UniProtKB-KW"/>
</dbReference>
<comment type="subcellular location">
    <subcellularLocation>
        <location evidence="1">Mitochondrion membrane</location>
        <topology evidence="1">Multi-pass membrane protein</topology>
    </subcellularLocation>
</comment>
<evidence type="ECO:0000259" key="11">
    <source>
        <dbReference type="PROSITE" id="PS50929"/>
    </source>
</evidence>
<accession>A0AAV0UR23</accession>
<dbReference type="Pfam" id="PF00005">
    <property type="entry name" value="ABC_tran"/>
    <property type="match status" value="1"/>
</dbReference>
<dbReference type="PROSITE" id="PS50893">
    <property type="entry name" value="ABC_TRANSPORTER_2"/>
    <property type="match status" value="1"/>
</dbReference>
<dbReference type="SMART" id="SM00382">
    <property type="entry name" value="AAA"/>
    <property type="match status" value="1"/>
</dbReference>
<comment type="similarity">
    <text evidence="8">Belongs to the ABC transporter superfamily. ABCB family. Heavy Metal importer (TC 3.A.1.210) subfamily.</text>
</comment>
<dbReference type="AlphaFoldDB" id="A0AAV0UR23"/>
<evidence type="ECO:0000256" key="2">
    <source>
        <dbReference type="ARBA" id="ARBA00022448"/>
    </source>
</evidence>
<keyword evidence="5" id="KW-0067">ATP-binding</keyword>
<dbReference type="Gene3D" id="1.20.1560.10">
    <property type="entry name" value="ABC transporter type 1, transmembrane domain"/>
    <property type="match status" value="1"/>
</dbReference>
<feature type="domain" description="ABC transmembrane type-1" evidence="11">
    <location>
        <begin position="118"/>
        <end position="408"/>
    </location>
</feature>
<feature type="transmembrane region" description="Helical" evidence="9">
    <location>
        <begin position="263"/>
        <end position="284"/>
    </location>
</feature>
<dbReference type="InterPro" id="IPR039421">
    <property type="entry name" value="Type_1_exporter"/>
</dbReference>
<dbReference type="PROSITE" id="PS50929">
    <property type="entry name" value="ABC_TM1F"/>
    <property type="match status" value="1"/>
</dbReference>
<dbReference type="EMBL" id="CANTFL010001418">
    <property type="protein sequence ID" value="CAI5739372.1"/>
    <property type="molecule type" value="Genomic_DNA"/>
</dbReference>
<name>A0AAV0UR23_HYABA</name>
<keyword evidence="13" id="KW-1185">Reference proteome</keyword>
<evidence type="ECO:0000256" key="5">
    <source>
        <dbReference type="ARBA" id="ARBA00022840"/>
    </source>
</evidence>
<feature type="transmembrane region" description="Helical" evidence="9">
    <location>
        <begin position="356"/>
        <end position="377"/>
    </location>
</feature>
<evidence type="ECO:0000256" key="4">
    <source>
        <dbReference type="ARBA" id="ARBA00022741"/>
    </source>
</evidence>
<dbReference type="SUPFAM" id="SSF90123">
    <property type="entry name" value="ABC transporter transmembrane region"/>
    <property type="match status" value="1"/>
</dbReference>
<gene>
    <name evidence="12" type="ORF">HBR001_LOCUS7802</name>
</gene>
<dbReference type="Pfam" id="PF00664">
    <property type="entry name" value="ABC_membrane"/>
    <property type="match status" value="1"/>
</dbReference>
<evidence type="ECO:0000259" key="10">
    <source>
        <dbReference type="PROSITE" id="PS50893"/>
    </source>
</evidence>
<feature type="domain" description="ABC transporter" evidence="10">
    <location>
        <begin position="443"/>
        <end position="677"/>
    </location>
</feature>
<keyword evidence="7 9" id="KW-0472">Membrane</keyword>
<evidence type="ECO:0000256" key="6">
    <source>
        <dbReference type="ARBA" id="ARBA00022989"/>
    </source>
</evidence>
<dbReference type="Gene3D" id="3.40.50.300">
    <property type="entry name" value="P-loop containing nucleotide triphosphate hydrolases"/>
    <property type="match status" value="1"/>
</dbReference>
<dbReference type="InterPro" id="IPR011527">
    <property type="entry name" value="ABC1_TM_dom"/>
</dbReference>
<evidence type="ECO:0000256" key="3">
    <source>
        <dbReference type="ARBA" id="ARBA00022692"/>
    </source>
</evidence>
<dbReference type="GO" id="GO:0016887">
    <property type="term" value="F:ATP hydrolysis activity"/>
    <property type="evidence" value="ECO:0007669"/>
    <property type="project" value="InterPro"/>
</dbReference>